<evidence type="ECO:0000313" key="1">
    <source>
        <dbReference type="EMBL" id="TFK19079.1"/>
    </source>
</evidence>
<proteinExistence type="predicted"/>
<sequence>MVTYASKLLAKRLFKGPKRYGSPGSRARAHSQLNRAQWKEPHPLSKDITKYLLGRGESLPLPVERRRRTHVRRSKVNKMRPKKDCEPEMRLLWEALWVLWKDFVRKRAGYKWADTGPFEVLNLKLGERVADDLGLFVVFSHSEMMSRRYDDAGCEQYECAVFRWDHVAGKIVVAGSDGEARSRESMRNFLKRNERGGVTWRLVRESDHEVLAQTMCETEYFSEEEEREIFGRVLRGLIASVCKGGKLVKGSYFGSAGQ</sequence>
<protein>
    <submittedName>
        <fullName evidence="1">Uncharacterized protein</fullName>
    </submittedName>
</protein>
<keyword evidence="2" id="KW-1185">Reference proteome</keyword>
<reference evidence="1 2" key="1">
    <citation type="journal article" date="2019" name="Nat. Ecol. Evol.">
        <title>Megaphylogeny resolves global patterns of mushroom evolution.</title>
        <authorList>
            <person name="Varga T."/>
            <person name="Krizsan K."/>
            <person name="Foldi C."/>
            <person name="Dima B."/>
            <person name="Sanchez-Garcia M."/>
            <person name="Sanchez-Ramirez S."/>
            <person name="Szollosi G.J."/>
            <person name="Szarkandi J.G."/>
            <person name="Papp V."/>
            <person name="Albert L."/>
            <person name="Andreopoulos W."/>
            <person name="Angelini C."/>
            <person name="Antonin V."/>
            <person name="Barry K.W."/>
            <person name="Bougher N.L."/>
            <person name="Buchanan P."/>
            <person name="Buyck B."/>
            <person name="Bense V."/>
            <person name="Catcheside P."/>
            <person name="Chovatia M."/>
            <person name="Cooper J."/>
            <person name="Damon W."/>
            <person name="Desjardin D."/>
            <person name="Finy P."/>
            <person name="Geml J."/>
            <person name="Haridas S."/>
            <person name="Hughes K."/>
            <person name="Justo A."/>
            <person name="Karasinski D."/>
            <person name="Kautmanova I."/>
            <person name="Kiss B."/>
            <person name="Kocsube S."/>
            <person name="Kotiranta H."/>
            <person name="LaButti K.M."/>
            <person name="Lechner B.E."/>
            <person name="Liimatainen K."/>
            <person name="Lipzen A."/>
            <person name="Lukacs Z."/>
            <person name="Mihaltcheva S."/>
            <person name="Morgado L.N."/>
            <person name="Niskanen T."/>
            <person name="Noordeloos M.E."/>
            <person name="Ohm R.A."/>
            <person name="Ortiz-Santana B."/>
            <person name="Ovrebo C."/>
            <person name="Racz N."/>
            <person name="Riley R."/>
            <person name="Savchenko A."/>
            <person name="Shiryaev A."/>
            <person name="Soop K."/>
            <person name="Spirin V."/>
            <person name="Szebenyi C."/>
            <person name="Tomsovsky M."/>
            <person name="Tulloss R.E."/>
            <person name="Uehling J."/>
            <person name="Grigoriev I.V."/>
            <person name="Vagvolgyi C."/>
            <person name="Papp T."/>
            <person name="Martin F.M."/>
            <person name="Miettinen O."/>
            <person name="Hibbett D.S."/>
            <person name="Nagy L.G."/>
        </authorList>
    </citation>
    <scope>NUCLEOTIDE SEQUENCE [LARGE SCALE GENOMIC DNA]</scope>
    <source>
        <strain evidence="1 2">CBS 121175</strain>
    </source>
</reference>
<dbReference type="EMBL" id="ML210361">
    <property type="protein sequence ID" value="TFK19079.1"/>
    <property type="molecule type" value="Genomic_DNA"/>
</dbReference>
<dbReference type="AlphaFoldDB" id="A0A5C3KFZ3"/>
<organism evidence="1 2">
    <name type="scientific">Coprinopsis marcescibilis</name>
    <name type="common">Agaric fungus</name>
    <name type="synonym">Psathyrella marcescibilis</name>
    <dbReference type="NCBI Taxonomy" id="230819"/>
    <lineage>
        <taxon>Eukaryota</taxon>
        <taxon>Fungi</taxon>
        <taxon>Dikarya</taxon>
        <taxon>Basidiomycota</taxon>
        <taxon>Agaricomycotina</taxon>
        <taxon>Agaricomycetes</taxon>
        <taxon>Agaricomycetidae</taxon>
        <taxon>Agaricales</taxon>
        <taxon>Agaricineae</taxon>
        <taxon>Psathyrellaceae</taxon>
        <taxon>Coprinopsis</taxon>
    </lineage>
</organism>
<accession>A0A5C3KFZ3</accession>
<evidence type="ECO:0000313" key="2">
    <source>
        <dbReference type="Proteomes" id="UP000307440"/>
    </source>
</evidence>
<dbReference type="Proteomes" id="UP000307440">
    <property type="component" value="Unassembled WGS sequence"/>
</dbReference>
<name>A0A5C3KFZ3_COPMA</name>
<gene>
    <name evidence="1" type="ORF">FA15DRAFT_727466</name>
</gene>